<feature type="transmembrane region" description="Helical" evidence="2">
    <location>
        <begin position="225"/>
        <end position="250"/>
    </location>
</feature>
<dbReference type="InterPro" id="IPR013099">
    <property type="entry name" value="K_chnl_dom"/>
</dbReference>
<dbReference type="Pfam" id="PF07885">
    <property type="entry name" value="Ion_trans_2"/>
    <property type="match status" value="1"/>
</dbReference>
<dbReference type="GO" id="GO:0034220">
    <property type="term" value="P:monoatomic ion transmembrane transport"/>
    <property type="evidence" value="ECO:0007669"/>
    <property type="project" value="UniProtKB-KW"/>
</dbReference>
<dbReference type="Pfam" id="PF02254">
    <property type="entry name" value="TrkA_N"/>
    <property type="match status" value="1"/>
</dbReference>
<dbReference type="Gene3D" id="3.40.50.720">
    <property type="entry name" value="NAD(P)-binding Rossmann-like Domain"/>
    <property type="match status" value="1"/>
</dbReference>
<name>A0A8G2CLM7_ACIRU</name>
<feature type="transmembrane region" description="Helical" evidence="2">
    <location>
        <begin position="110"/>
        <end position="128"/>
    </location>
</feature>
<dbReference type="RefSeq" id="WP_245594114.1">
    <property type="nucleotide sequence ID" value="NZ_DAOMCH010000001.1"/>
</dbReference>
<protein>
    <submittedName>
        <fullName evidence="4">Voltage-gated potassium channel</fullName>
    </submittedName>
</protein>
<evidence type="ECO:0000259" key="3">
    <source>
        <dbReference type="PROSITE" id="PS51201"/>
    </source>
</evidence>
<comment type="subcellular location">
    <subcellularLocation>
        <location evidence="1">Cell membrane</location>
        <topology evidence="1">Multi-pass membrane protein</topology>
    </subcellularLocation>
</comment>
<dbReference type="PANTHER" id="PTHR43833">
    <property type="entry name" value="POTASSIUM CHANNEL PROTEIN 2-RELATED-RELATED"/>
    <property type="match status" value="1"/>
</dbReference>
<dbReference type="GO" id="GO:0006813">
    <property type="term" value="P:potassium ion transport"/>
    <property type="evidence" value="ECO:0007669"/>
    <property type="project" value="InterPro"/>
</dbReference>
<keyword evidence="4" id="KW-0407">Ion channel</keyword>
<keyword evidence="4" id="KW-0813">Transport</keyword>
<feature type="transmembrane region" description="Helical" evidence="2">
    <location>
        <begin position="164"/>
        <end position="188"/>
    </location>
</feature>
<dbReference type="SUPFAM" id="SSF81324">
    <property type="entry name" value="Voltage-gated potassium channels"/>
    <property type="match status" value="1"/>
</dbReference>
<feature type="transmembrane region" description="Helical" evidence="2">
    <location>
        <begin position="31"/>
        <end position="51"/>
    </location>
</feature>
<dbReference type="EMBL" id="FTNE01000014">
    <property type="protein sequence ID" value="SIR05419.1"/>
    <property type="molecule type" value="Genomic_DNA"/>
</dbReference>
<keyword evidence="4" id="KW-0406">Ion transport</keyword>
<dbReference type="InterPro" id="IPR050721">
    <property type="entry name" value="Trk_Ktr_HKT_K-transport"/>
</dbReference>
<evidence type="ECO:0000313" key="5">
    <source>
        <dbReference type="Proteomes" id="UP000186308"/>
    </source>
</evidence>
<feature type="transmembrane region" description="Helical" evidence="2">
    <location>
        <begin position="83"/>
        <end position="105"/>
    </location>
</feature>
<proteinExistence type="predicted"/>
<feature type="transmembrane region" description="Helical" evidence="2">
    <location>
        <begin position="134"/>
        <end position="152"/>
    </location>
</feature>
<dbReference type="Proteomes" id="UP000186308">
    <property type="component" value="Unassembled WGS sequence"/>
</dbReference>
<keyword evidence="2" id="KW-1133">Transmembrane helix</keyword>
<reference evidence="4 5" key="1">
    <citation type="submission" date="2017-01" db="EMBL/GenBank/DDBJ databases">
        <authorList>
            <person name="Varghese N."/>
            <person name="Submissions S."/>
        </authorList>
    </citation>
    <scope>NUCLEOTIDE SEQUENCE [LARGE SCALE GENOMIC DNA]</scope>
    <source>
        <strain evidence="4 5">ATCC 35905</strain>
    </source>
</reference>
<dbReference type="GO" id="GO:0005886">
    <property type="term" value="C:plasma membrane"/>
    <property type="evidence" value="ECO:0007669"/>
    <property type="project" value="UniProtKB-SubCell"/>
</dbReference>
<dbReference type="AlphaFoldDB" id="A0A8G2CLM7"/>
<keyword evidence="5" id="KW-1185">Reference proteome</keyword>
<evidence type="ECO:0000256" key="2">
    <source>
        <dbReference type="SAM" id="Phobius"/>
    </source>
</evidence>
<sequence>MLTGAAETLHPALRSIRLFYNRWYRRLRMDLWFPQLPLAIAVGGAGAFAILPTVRRYAAEYLHLNLSHLFNALHPISGHVPRLILSGVPTVVVGTLQILIAIGLLGRSRIAWLSALGITIAQLALTIHQSAGTIVSSETVYIVVLLLALVLARDAFSRSSLAAGTLFALASVLVLIVYGTLGSFLLGAGFTPPITNLPNAFYFVIVTMSTVGYGDILPKSNEARLFVVSLIVLGLTVFATALTAVIGPVLQSRINQTMGPRRKKMKRVSHFIITGHGALARNTARELRKRDEPVLVIIEDGDTSFGDAETVIGDPTELETLREAGGEHARAILALSDDDSENAFVILAVRELGTDAKKVAAVSTRKNLERVRRVHPDMILAAPVFGSEVLAMALTEEKIDGDWLLSRFLDVRPASN</sequence>
<evidence type="ECO:0000313" key="4">
    <source>
        <dbReference type="EMBL" id="SIR05419.1"/>
    </source>
</evidence>
<dbReference type="PROSITE" id="PS51201">
    <property type="entry name" value="RCK_N"/>
    <property type="match status" value="1"/>
</dbReference>
<gene>
    <name evidence="4" type="ORF">SAMN05421828_11468</name>
</gene>
<evidence type="ECO:0000256" key="1">
    <source>
        <dbReference type="ARBA" id="ARBA00004651"/>
    </source>
</evidence>
<dbReference type="PANTHER" id="PTHR43833:SF11">
    <property type="entry name" value="VOLTAGE-GATED POTASSIUM CHANNEL KCH"/>
    <property type="match status" value="1"/>
</dbReference>
<accession>A0A8G2CLM7</accession>
<comment type="caution">
    <text evidence="4">The sequence shown here is derived from an EMBL/GenBank/DDBJ whole genome shotgun (WGS) entry which is preliminary data.</text>
</comment>
<dbReference type="SUPFAM" id="SSF51735">
    <property type="entry name" value="NAD(P)-binding Rossmann-fold domains"/>
    <property type="match status" value="1"/>
</dbReference>
<organism evidence="4 5">
    <name type="scientific">Acidiphilium rubrum</name>
    <dbReference type="NCBI Taxonomy" id="526"/>
    <lineage>
        <taxon>Bacteria</taxon>
        <taxon>Pseudomonadati</taxon>
        <taxon>Pseudomonadota</taxon>
        <taxon>Alphaproteobacteria</taxon>
        <taxon>Acetobacterales</taxon>
        <taxon>Acidocellaceae</taxon>
        <taxon>Acidiphilium</taxon>
    </lineage>
</organism>
<feature type="domain" description="RCK N-terminal" evidence="3">
    <location>
        <begin position="268"/>
        <end position="380"/>
    </location>
</feature>
<feature type="transmembrane region" description="Helical" evidence="2">
    <location>
        <begin position="200"/>
        <end position="218"/>
    </location>
</feature>
<dbReference type="InterPro" id="IPR036291">
    <property type="entry name" value="NAD(P)-bd_dom_sf"/>
</dbReference>
<dbReference type="InterPro" id="IPR003148">
    <property type="entry name" value="RCK_N"/>
</dbReference>
<keyword evidence="2" id="KW-0812">Transmembrane</keyword>
<keyword evidence="2" id="KW-0472">Membrane</keyword>
<dbReference type="Gene3D" id="1.10.287.70">
    <property type="match status" value="1"/>
</dbReference>
<dbReference type="NCBIfam" id="NF007828">
    <property type="entry name" value="PRK10537.1"/>
    <property type="match status" value="1"/>
</dbReference>